<dbReference type="InterPro" id="IPR017874">
    <property type="entry name" value="CRIC_domain"/>
</dbReference>
<comment type="similarity">
    <text evidence="2">Belongs to the CNKSR family.</text>
</comment>
<dbReference type="InterPro" id="IPR001660">
    <property type="entry name" value="SAM"/>
</dbReference>
<keyword evidence="5" id="KW-0769">Symport</keyword>
<keyword evidence="3" id="KW-0813">Transport</keyword>
<keyword evidence="8" id="KW-0479">Metal-binding</keyword>
<feature type="domain" description="CRIC" evidence="14">
    <location>
        <begin position="414"/>
        <end position="511"/>
    </location>
</feature>
<feature type="compositionally biased region" description="Polar residues" evidence="9">
    <location>
        <begin position="118"/>
        <end position="138"/>
    </location>
</feature>
<dbReference type="PANTHER" id="PTHR12844:SF42">
    <property type="entry name" value="CONNECTOR ENHANCER OF KSR PROTEIN CNK"/>
    <property type="match status" value="1"/>
</dbReference>
<evidence type="ECO:0000259" key="12">
    <source>
        <dbReference type="PROSITE" id="PS50105"/>
    </source>
</evidence>
<evidence type="ECO:0000259" key="11">
    <source>
        <dbReference type="PROSITE" id="PS50003"/>
    </source>
</evidence>
<feature type="domain" description="PH" evidence="11">
    <location>
        <begin position="910"/>
        <end position="1014"/>
    </location>
</feature>
<dbReference type="Proteomes" id="UP000024635">
    <property type="component" value="Unassembled WGS sequence"/>
</dbReference>
<dbReference type="InterPro" id="IPR001849">
    <property type="entry name" value="PH_domain"/>
</dbReference>
<evidence type="ECO:0000256" key="10">
    <source>
        <dbReference type="SAM" id="Phobius"/>
    </source>
</evidence>
<reference evidence="16" key="1">
    <citation type="journal article" date="2015" name="Nat. Genet.">
        <title>The genome and transcriptome of the zoonotic hookworm Ancylostoma ceylanicum identify infection-specific gene families.</title>
        <authorList>
            <person name="Schwarz E.M."/>
            <person name="Hu Y."/>
            <person name="Antoshechkin I."/>
            <person name="Miller M.M."/>
            <person name="Sternberg P.W."/>
            <person name="Aroian R.V."/>
        </authorList>
    </citation>
    <scope>NUCLEOTIDE SEQUENCE</scope>
    <source>
        <strain evidence="16">HY135</strain>
    </source>
</reference>
<evidence type="ECO:0000256" key="7">
    <source>
        <dbReference type="ARBA" id="ARBA00023136"/>
    </source>
</evidence>
<dbReference type="InterPro" id="IPR001478">
    <property type="entry name" value="PDZ"/>
</dbReference>
<keyword evidence="6 10" id="KW-1133">Transmembrane helix</keyword>
<evidence type="ECO:0000256" key="2">
    <source>
        <dbReference type="ARBA" id="ARBA00009498"/>
    </source>
</evidence>
<dbReference type="SUPFAM" id="SSF50156">
    <property type="entry name" value="PDZ domain-like"/>
    <property type="match status" value="1"/>
</dbReference>
<accession>A0A016UMK3</accession>
<feature type="domain" description="SAM" evidence="12">
    <location>
        <begin position="341"/>
        <end position="406"/>
    </location>
</feature>
<gene>
    <name evidence="15" type="primary">Acey_s0033.g2745</name>
    <name evidence="15" type="synonym">Acey-cnk-1</name>
    <name evidence="15" type="ORF">Y032_0033g2745</name>
</gene>
<dbReference type="SUPFAM" id="SSF47769">
    <property type="entry name" value="SAM/Pointed domain"/>
    <property type="match status" value="1"/>
</dbReference>
<feature type="region of interest" description="Disordered" evidence="9">
    <location>
        <begin position="1"/>
        <end position="171"/>
    </location>
</feature>
<dbReference type="Pfam" id="PF00169">
    <property type="entry name" value="PH"/>
    <property type="match status" value="1"/>
</dbReference>
<dbReference type="SUPFAM" id="SSF161070">
    <property type="entry name" value="SNF-like"/>
    <property type="match status" value="1"/>
</dbReference>
<dbReference type="GO" id="GO:0046872">
    <property type="term" value="F:metal ion binding"/>
    <property type="evidence" value="ECO:0007669"/>
    <property type="project" value="UniProtKB-KW"/>
</dbReference>
<sequence>MKNPGSRENQGSKERERGSVGSSEGVGKGTSKITSSSEGTAKASQKIGTTEGGEAAQYRRKTGSLEEVRGKLNTPEQNRSLEGAKKMRGKASSVVKKEEGRRRGTSVQRGTPRDARKSTMSKTSVSESRGNTVTPSVTSAASAKRSKNKSFEEYPPYDDNTIASQRGHDSLSDESIISEEIEVIITDEHRDYVERMTIGKLSRAGLGQSFKWTKLEYYCVVISYALSLDTIAMFNYCVSRLGMYWLIAFLISMYFVGFPLTYLELALGQYTHACAVTIFNRIAPVTVDHCSSDVVSTLGALVMKQRTTFSHSDGKDAFSSLSHSTSANLPVITFQQYVQSWSGKQIARWVEGLGDAMNPYLGTIRDNVRSGKHLHLIDDEMLANIGITALGPRKTILQAVQLLLYFCTEAPSENLQSLSMKVVIACKAVALELGKALRCRDEKPLTRNHVVAVLNSISLSMSVLVEHVKKLVFWLDRSPFDELVQYIELRNRVSVSIWDLVRSVNVQPKSLFGVASDIIQKTNDLRELCENVVRNSDDPAILYTAYVERALLRRHDVNTNWGINLQSSFRGVHVISEVKVGSPADLCCRIDAGDEIMLINGKTVVGWDLTRVAQRLGSSTDTELHLVLNKRPRHSLPLPLKNSAKPTRPLAKMIPGSQATDTADRGKRVFKEIAYPLNRRRSSTFVAELINLQSKGARIRATRRSSICGGSPRRELYFEEDERPYVNWDLFDLIGHPAADSHEGSIAIPRIVRRARTMRHQPDGYVRSFIDNKLVHEIEDDTITEQLPFNVKCPTEFAEVSIVEPAELSHLNVAEPSCSDPEWSAPYEEVCLPRFRAPAGDSNLSGLVLDSPRFTTSSTGDDPWVLPSPASVCSIPSISSPNPFRLTASGDWHNEETPSTPSTPDIKTTEKAFEGWVRRRKTAKELFAKEVTNKWPKCWMCLRGPFLNIYPNQFTRRADMIINIAKCTVSDETELKTSKKFVFRLSRPPMEHHFSCYNQTDMRTWIHKIKLASDMYGAQNRGMSKCSVPKNGFKGRFGHFMIVYLWNHHAEEIHYPLIAQTRKRGDTLPLS</sequence>
<dbReference type="Pfam" id="PF00209">
    <property type="entry name" value="SNF"/>
    <property type="match status" value="1"/>
</dbReference>
<evidence type="ECO:0000313" key="15">
    <source>
        <dbReference type="EMBL" id="EYC16609.1"/>
    </source>
</evidence>
<dbReference type="InterPro" id="IPR051566">
    <property type="entry name" value="CNKSR"/>
</dbReference>
<feature type="binding site" evidence="8">
    <location>
        <position position="225"/>
    </location>
    <ligand>
        <name>Na(+)</name>
        <dbReference type="ChEBI" id="CHEBI:29101"/>
        <label>1</label>
    </ligand>
</feature>
<dbReference type="GO" id="GO:0015293">
    <property type="term" value="F:symporter activity"/>
    <property type="evidence" value="ECO:0007669"/>
    <property type="project" value="UniProtKB-KW"/>
</dbReference>
<protein>
    <recommendedName>
        <fullName evidence="17">PH domain protein</fullName>
    </recommendedName>
</protein>
<evidence type="ECO:0000256" key="6">
    <source>
        <dbReference type="ARBA" id="ARBA00022989"/>
    </source>
</evidence>
<keyword evidence="16" id="KW-1185">Reference proteome</keyword>
<dbReference type="Gene3D" id="1.10.150.50">
    <property type="entry name" value="Transcription Factor, Ets-1"/>
    <property type="match status" value="1"/>
</dbReference>
<dbReference type="GO" id="GO:0016020">
    <property type="term" value="C:membrane"/>
    <property type="evidence" value="ECO:0007669"/>
    <property type="project" value="UniProtKB-SubCell"/>
</dbReference>
<comment type="subcellular location">
    <subcellularLocation>
        <location evidence="1">Membrane</location>
        <topology evidence="1">Multi-pass membrane protein</topology>
    </subcellularLocation>
</comment>
<feature type="domain" description="PDZ" evidence="13">
    <location>
        <begin position="549"/>
        <end position="631"/>
    </location>
</feature>
<organism evidence="15 16">
    <name type="scientific">Ancylostoma ceylanicum</name>
    <dbReference type="NCBI Taxonomy" id="53326"/>
    <lineage>
        <taxon>Eukaryota</taxon>
        <taxon>Metazoa</taxon>
        <taxon>Ecdysozoa</taxon>
        <taxon>Nematoda</taxon>
        <taxon>Chromadorea</taxon>
        <taxon>Rhabditida</taxon>
        <taxon>Rhabditina</taxon>
        <taxon>Rhabditomorpha</taxon>
        <taxon>Strongyloidea</taxon>
        <taxon>Ancylostomatidae</taxon>
        <taxon>Ancylostomatinae</taxon>
        <taxon>Ancylostoma</taxon>
    </lineage>
</organism>
<dbReference type="Gene3D" id="2.30.42.10">
    <property type="match status" value="1"/>
</dbReference>
<dbReference type="SMART" id="SM00454">
    <property type="entry name" value="SAM"/>
    <property type="match status" value="1"/>
</dbReference>
<evidence type="ECO:0000256" key="9">
    <source>
        <dbReference type="SAM" id="MobiDB-lite"/>
    </source>
</evidence>
<feature type="compositionally biased region" description="Polar residues" evidence="9">
    <location>
        <begin position="31"/>
        <end position="48"/>
    </location>
</feature>
<dbReference type="Pfam" id="PF00595">
    <property type="entry name" value="PDZ"/>
    <property type="match status" value="1"/>
</dbReference>
<dbReference type="Gene3D" id="2.30.29.30">
    <property type="entry name" value="Pleckstrin-homology domain (PH domain)/Phosphotyrosine-binding domain (PTB)"/>
    <property type="match status" value="1"/>
</dbReference>
<keyword evidence="4 10" id="KW-0812">Transmembrane</keyword>
<dbReference type="PROSITE" id="PS50267">
    <property type="entry name" value="NA_NEUROTRAN_SYMP_3"/>
    <property type="match status" value="1"/>
</dbReference>
<evidence type="ECO:0000256" key="1">
    <source>
        <dbReference type="ARBA" id="ARBA00004141"/>
    </source>
</evidence>
<dbReference type="EMBL" id="JARK01001369">
    <property type="protein sequence ID" value="EYC16609.1"/>
    <property type="molecule type" value="Genomic_DNA"/>
</dbReference>
<evidence type="ECO:0000256" key="4">
    <source>
        <dbReference type="ARBA" id="ARBA00022692"/>
    </source>
</evidence>
<evidence type="ECO:0000256" key="5">
    <source>
        <dbReference type="ARBA" id="ARBA00022847"/>
    </source>
</evidence>
<dbReference type="InterPro" id="IPR013761">
    <property type="entry name" value="SAM/pointed_sf"/>
</dbReference>
<keyword evidence="8" id="KW-0915">Sodium</keyword>
<feature type="transmembrane region" description="Helical" evidence="10">
    <location>
        <begin position="242"/>
        <end position="263"/>
    </location>
</feature>
<dbReference type="OrthoDB" id="74412at2759"/>
<dbReference type="PROSITE" id="PS50106">
    <property type="entry name" value="PDZ"/>
    <property type="match status" value="1"/>
</dbReference>
<keyword evidence="7 10" id="KW-0472">Membrane</keyword>
<dbReference type="SUPFAM" id="SSF50729">
    <property type="entry name" value="PH domain-like"/>
    <property type="match status" value="1"/>
</dbReference>
<dbReference type="Pfam" id="PF00536">
    <property type="entry name" value="SAM_1"/>
    <property type="match status" value="1"/>
</dbReference>
<dbReference type="Pfam" id="PF10534">
    <property type="entry name" value="CRIC_ras_sig"/>
    <property type="match status" value="1"/>
</dbReference>
<dbReference type="STRING" id="53326.A0A016UMK3"/>
<dbReference type="PROSITE" id="PS50003">
    <property type="entry name" value="PH_DOMAIN"/>
    <property type="match status" value="1"/>
</dbReference>
<dbReference type="SMART" id="SM00228">
    <property type="entry name" value="PDZ"/>
    <property type="match status" value="1"/>
</dbReference>
<dbReference type="InterPro" id="IPR000175">
    <property type="entry name" value="Na/ntran_symport"/>
</dbReference>
<dbReference type="PANTHER" id="PTHR12844">
    <property type="entry name" value="CONNECTOR ENCHANCER OF KINASE SUPPRESSOR OF RAS"/>
    <property type="match status" value="1"/>
</dbReference>
<dbReference type="InterPro" id="IPR011993">
    <property type="entry name" value="PH-like_dom_sf"/>
</dbReference>
<dbReference type="AlphaFoldDB" id="A0A016UMK3"/>
<evidence type="ECO:0000313" key="16">
    <source>
        <dbReference type="Proteomes" id="UP000024635"/>
    </source>
</evidence>
<proteinExistence type="inferred from homology"/>
<dbReference type="SMART" id="SM00233">
    <property type="entry name" value="PH"/>
    <property type="match status" value="1"/>
</dbReference>
<evidence type="ECO:0008006" key="17">
    <source>
        <dbReference type="Google" id="ProtNLM"/>
    </source>
</evidence>
<dbReference type="InterPro" id="IPR037272">
    <property type="entry name" value="SNS_sf"/>
</dbReference>
<dbReference type="PROSITE" id="PS51290">
    <property type="entry name" value="CRIC"/>
    <property type="match status" value="1"/>
</dbReference>
<dbReference type="InterPro" id="IPR036034">
    <property type="entry name" value="PDZ_sf"/>
</dbReference>
<evidence type="ECO:0000259" key="14">
    <source>
        <dbReference type="PROSITE" id="PS51290"/>
    </source>
</evidence>
<evidence type="ECO:0000256" key="8">
    <source>
        <dbReference type="PIRSR" id="PIRSR600175-1"/>
    </source>
</evidence>
<name>A0A016UMK3_9BILA</name>
<comment type="caution">
    <text evidence="15">The sequence shown here is derived from an EMBL/GenBank/DDBJ whole genome shotgun (WGS) entry which is preliminary data.</text>
</comment>
<evidence type="ECO:0000259" key="13">
    <source>
        <dbReference type="PROSITE" id="PS50106"/>
    </source>
</evidence>
<dbReference type="PROSITE" id="PS50105">
    <property type="entry name" value="SAM_DOMAIN"/>
    <property type="match status" value="1"/>
</dbReference>
<evidence type="ECO:0000256" key="3">
    <source>
        <dbReference type="ARBA" id="ARBA00022448"/>
    </source>
</evidence>